<evidence type="ECO:0000313" key="11">
    <source>
        <dbReference type="Proteomes" id="UP000231092"/>
    </source>
</evidence>
<evidence type="ECO:0000256" key="8">
    <source>
        <dbReference type="SAM" id="MobiDB-lite"/>
    </source>
</evidence>
<keyword evidence="6 9" id="KW-1133">Transmembrane helix</keyword>
<feature type="transmembrane region" description="Helical" evidence="9">
    <location>
        <begin position="262"/>
        <end position="280"/>
    </location>
</feature>
<feature type="region of interest" description="Disordered" evidence="8">
    <location>
        <begin position="381"/>
        <end position="401"/>
    </location>
</feature>
<accession>A0A2M8Z7V0</accession>
<evidence type="ECO:0000256" key="1">
    <source>
        <dbReference type="ARBA" id="ARBA00004651"/>
    </source>
</evidence>
<protein>
    <submittedName>
        <fullName evidence="10">Putative PurR-regulated permease PerM</fullName>
    </submittedName>
</protein>
<name>A0A2M8Z7V0_9FIRM</name>
<reference evidence="10 11" key="1">
    <citation type="submission" date="2017-11" db="EMBL/GenBank/DDBJ databases">
        <title>Understudied soil microbes with underappreciated capabilities: Untangling the Clostridium saccharolyticum group.</title>
        <authorList>
            <person name="Leschine S."/>
        </authorList>
    </citation>
    <scope>NUCLEOTIDE SEQUENCE [LARGE SCALE GENOMIC DNA]</scope>
    <source>
        <strain evidence="10 11">18A</strain>
    </source>
</reference>
<sequence length="401" mass="44267">MEELLKRKQIRVFLSSLLLAMLVIIFYKIVMNVSDVMIWLKSSTKVLIPFFYGFVIAYLLNIPCSALERRLNRLKSSPFQKRSRGISVFIIYALFISVVVLVINKGIPLLQRSILDFITNFNTYYNNAIMAVEQLPLEKFGLSDKLGEILPPQTAWKNVLERIGLKEIMGSLNAVLGVTSHIFSGFITIVSSVYFLLETHNVKFQMKRLMDLFLRENVRNGALRYGTIINDSFKKFIVCQLLDSLILCTITTIEFTILGSRYALALGVMLGICNIIPYFGSIFGSIGVVIIIACTSGINTGAIAGLVLLITQQIDGNVIQPKLMGTSFSLSPALIVIGITVGGAIAGIWGMVLAVPVVHILKIIAGDIIAARERKVREAHTDPVTVNTPLSPDDVSSGHKK</sequence>
<feature type="transmembrane region" description="Helical" evidence="9">
    <location>
        <begin position="88"/>
        <end position="107"/>
    </location>
</feature>
<keyword evidence="3" id="KW-0813">Transport</keyword>
<dbReference type="Proteomes" id="UP000231092">
    <property type="component" value="Unassembled WGS sequence"/>
</dbReference>
<dbReference type="Pfam" id="PF01594">
    <property type="entry name" value="AI-2E_transport"/>
    <property type="match status" value="1"/>
</dbReference>
<comment type="similarity">
    <text evidence="2">Belongs to the autoinducer-2 exporter (AI-2E) (TC 2.A.86) family.</text>
</comment>
<dbReference type="PANTHER" id="PTHR21716">
    <property type="entry name" value="TRANSMEMBRANE PROTEIN"/>
    <property type="match status" value="1"/>
</dbReference>
<feature type="transmembrane region" description="Helical" evidence="9">
    <location>
        <begin position="174"/>
        <end position="197"/>
    </location>
</feature>
<dbReference type="GO" id="GO:0005886">
    <property type="term" value="C:plasma membrane"/>
    <property type="evidence" value="ECO:0007669"/>
    <property type="project" value="UniProtKB-SubCell"/>
</dbReference>
<evidence type="ECO:0000256" key="5">
    <source>
        <dbReference type="ARBA" id="ARBA00022692"/>
    </source>
</evidence>
<comment type="caution">
    <text evidence="10">The sequence shown here is derived from an EMBL/GenBank/DDBJ whole genome shotgun (WGS) entry which is preliminary data.</text>
</comment>
<evidence type="ECO:0000256" key="2">
    <source>
        <dbReference type="ARBA" id="ARBA00009773"/>
    </source>
</evidence>
<evidence type="ECO:0000313" key="10">
    <source>
        <dbReference type="EMBL" id="PJJ29516.1"/>
    </source>
</evidence>
<feature type="transmembrane region" description="Helical" evidence="9">
    <location>
        <begin position="286"/>
        <end position="311"/>
    </location>
</feature>
<feature type="transmembrane region" description="Helical" evidence="9">
    <location>
        <begin position="348"/>
        <end position="370"/>
    </location>
</feature>
<evidence type="ECO:0000256" key="3">
    <source>
        <dbReference type="ARBA" id="ARBA00022448"/>
    </source>
</evidence>
<feature type="transmembrane region" description="Helical" evidence="9">
    <location>
        <begin position="323"/>
        <end position="342"/>
    </location>
</feature>
<gene>
    <name evidence="10" type="ORF">H171_3059</name>
</gene>
<organism evidence="10 11">
    <name type="scientific">[Clostridium] celerecrescens 18A</name>
    <dbReference type="NCBI Taxonomy" id="1286362"/>
    <lineage>
        <taxon>Bacteria</taxon>
        <taxon>Bacillati</taxon>
        <taxon>Bacillota</taxon>
        <taxon>Clostridia</taxon>
        <taxon>Lachnospirales</taxon>
        <taxon>Lachnospiraceae</taxon>
        <taxon>Lacrimispora</taxon>
    </lineage>
</organism>
<dbReference type="EMBL" id="PGET01000001">
    <property type="protein sequence ID" value="PJJ29516.1"/>
    <property type="molecule type" value="Genomic_DNA"/>
</dbReference>
<dbReference type="GO" id="GO:0055085">
    <property type="term" value="P:transmembrane transport"/>
    <property type="evidence" value="ECO:0007669"/>
    <property type="project" value="TreeGrafter"/>
</dbReference>
<feature type="transmembrane region" description="Helical" evidence="9">
    <location>
        <begin position="12"/>
        <end position="30"/>
    </location>
</feature>
<comment type="subcellular location">
    <subcellularLocation>
        <location evidence="1">Cell membrane</location>
        <topology evidence="1">Multi-pass membrane protein</topology>
    </subcellularLocation>
</comment>
<evidence type="ECO:0000256" key="4">
    <source>
        <dbReference type="ARBA" id="ARBA00022475"/>
    </source>
</evidence>
<keyword evidence="4" id="KW-1003">Cell membrane</keyword>
<evidence type="ECO:0000256" key="7">
    <source>
        <dbReference type="ARBA" id="ARBA00023136"/>
    </source>
</evidence>
<proteinExistence type="inferred from homology"/>
<keyword evidence="5 9" id="KW-0812">Transmembrane</keyword>
<dbReference type="PANTHER" id="PTHR21716:SF53">
    <property type="entry name" value="PERMEASE PERM-RELATED"/>
    <property type="match status" value="1"/>
</dbReference>
<evidence type="ECO:0000256" key="9">
    <source>
        <dbReference type="SAM" id="Phobius"/>
    </source>
</evidence>
<feature type="transmembrane region" description="Helical" evidence="9">
    <location>
        <begin position="50"/>
        <end position="67"/>
    </location>
</feature>
<dbReference type="InterPro" id="IPR002549">
    <property type="entry name" value="AI-2E-like"/>
</dbReference>
<dbReference type="AlphaFoldDB" id="A0A2M8Z7V0"/>
<keyword evidence="7 9" id="KW-0472">Membrane</keyword>
<dbReference type="OrthoDB" id="9793390at2"/>
<evidence type="ECO:0000256" key="6">
    <source>
        <dbReference type="ARBA" id="ARBA00022989"/>
    </source>
</evidence>
<dbReference type="RefSeq" id="WP_100305896.1">
    <property type="nucleotide sequence ID" value="NZ_PGET01000001.1"/>
</dbReference>